<dbReference type="RefSeq" id="WP_114373087.1">
    <property type="nucleotide sequence ID" value="NZ_QPEX01000046.1"/>
</dbReference>
<proteinExistence type="predicted"/>
<dbReference type="Gene3D" id="2.70.98.10">
    <property type="match status" value="1"/>
</dbReference>
<dbReference type="GO" id="GO:0030246">
    <property type="term" value="F:carbohydrate binding"/>
    <property type="evidence" value="ECO:0007669"/>
    <property type="project" value="InterPro"/>
</dbReference>
<dbReference type="OrthoDB" id="6183686at2"/>
<dbReference type="InterPro" id="IPR014718">
    <property type="entry name" value="GH-type_carb-bd"/>
</dbReference>
<gene>
    <name evidence="1" type="ORF">DTL42_24010</name>
</gene>
<dbReference type="AlphaFoldDB" id="A0A368KM86"/>
<dbReference type="Proteomes" id="UP000253562">
    <property type="component" value="Unassembled WGS sequence"/>
</dbReference>
<dbReference type="Pfam" id="PF14486">
    <property type="entry name" value="DUF4432"/>
    <property type="match status" value="1"/>
</dbReference>
<evidence type="ECO:0000313" key="1">
    <source>
        <dbReference type="EMBL" id="RCS40445.1"/>
    </source>
</evidence>
<sequence length="384" mass="41984">MSNRWILSEYDVESAFQQPAPFLKTLKSHGLAVTHTRLIGGRRDGVELLTVNNGDFSFTTIPTRGMGIHQAKHGETRIGWTSPVEGPVHPRFVPLAEPSGLGWLDGMDELIVRCGLESNGAPEFDAETNRLKYPLHGRIANQPTEDVVVVVSEDGELCISGEVRETRFLCYNVALKTEIRTKSGENGFRIRDSIVNRSAQATTAQMLYHINLGAPILGEGASVVCPAVEICPRNDHAASGITDWSTYSGPTDGYQEQVYFMQFAGDENGQTSALLKNAAGDQGVSVHFNVKQLPCFSLWKYTAAEQDGYVTGLEPATNYPNPRSFEEKQGRVVQLAPGTSYDIDLALRFHPDTASVEAAEKAIVALTEGTEAKVHRMPQASWCS</sequence>
<dbReference type="CDD" id="cd09023">
    <property type="entry name" value="Aldose_epim_Ec_c4013"/>
    <property type="match status" value="1"/>
</dbReference>
<organism evidence="1 2">
    <name type="scientific">Bremerella cremea</name>
    <dbReference type="NCBI Taxonomy" id="1031537"/>
    <lineage>
        <taxon>Bacteria</taxon>
        <taxon>Pseudomonadati</taxon>
        <taxon>Planctomycetota</taxon>
        <taxon>Planctomycetia</taxon>
        <taxon>Pirellulales</taxon>
        <taxon>Pirellulaceae</taxon>
        <taxon>Bremerella</taxon>
    </lineage>
</organism>
<accession>A0A368KM86</accession>
<dbReference type="InterPro" id="IPR027839">
    <property type="entry name" value="DUF4432"/>
</dbReference>
<dbReference type="EMBL" id="QPEX01000046">
    <property type="protein sequence ID" value="RCS40445.1"/>
    <property type="molecule type" value="Genomic_DNA"/>
</dbReference>
<evidence type="ECO:0000313" key="2">
    <source>
        <dbReference type="Proteomes" id="UP000253562"/>
    </source>
</evidence>
<protein>
    <submittedName>
        <fullName evidence="1">DUF4432 family protein</fullName>
    </submittedName>
</protein>
<reference evidence="1 2" key="1">
    <citation type="submission" date="2018-07" db="EMBL/GenBank/DDBJ databases">
        <title>Comparative genomes isolates from brazilian mangrove.</title>
        <authorList>
            <person name="De Araujo J.E."/>
            <person name="Taketani R.G."/>
            <person name="Silva M.C.P."/>
            <person name="Lourenco M.V."/>
            <person name="Oliveira V.M."/>
            <person name="Andreote F.D."/>
        </authorList>
    </citation>
    <scope>NUCLEOTIDE SEQUENCE [LARGE SCALE GENOMIC DNA]</scope>
    <source>
        <strain evidence="1 2">HEX PRIS-MGV</strain>
    </source>
</reference>
<comment type="caution">
    <text evidence="1">The sequence shown here is derived from an EMBL/GenBank/DDBJ whole genome shotgun (WGS) entry which is preliminary data.</text>
</comment>
<name>A0A368KM86_9BACT</name>